<reference evidence="1 2" key="1">
    <citation type="submission" date="2019-03" db="EMBL/GenBank/DDBJ databases">
        <title>First draft genome of Liparis tanakae, snailfish: a comprehensive survey of snailfish specific genes.</title>
        <authorList>
            <person name="Kim W."/>
            <person name="Song I."/>
            <person name="Jeong J.-H."/>
            <person name="Kim D."/>
            <person name="Kim S."/>
            <person name="Ryu S."/>
            <person name="Song J.Y."/>
            <person name="Lee S.K."/>
        </authorList>
    </citation>
    <scope>NUCLEOTIDE SEQUENCE [LARGE SCALE GENOMIC DNA]</scope>
    <source>
        <tissue evidence="1">Muscle</tissue>
    </source>
</reference>
<dbReference type="PROSITE" id="PS51257">
    <property type="entry name" value="PROKAR_LIPOPROTEIN"/>
    <property type="match status" value="1"/>
</dbReference>
<keyword evidence="2" id="KW-1185">Reference proteome</keyword>
<name>A0A4Z2I7J0_9TELE</name>
<evidence type="ECO:0000313" key="2">
    <source>
        <dbReference type="Proteomes" id="UP000314294"/>
    </source>
</evidence>
<protein>
    <submittedName>
        <fullName evidence="1">Uncharacterized protein</fullName>
    </submittedName>
</protein>
<sequence>MLKRSLQAQGELCGFVTMCSRKASLFLSMSGGCMARISREPRAPPNVCLRGTVRLPLASPLEGAVPFGEACLRLTCWASSEEVTFSQRCTLTLQEQWESLWSYSKQANRS</sequence>
<organism evidence="1 2">
    <name type="scientific">Liparis tanakae</name>
    <name type="common">Tanaka's snailfish</name>
    <dbReference type="NCBI Taxonomy" id="230148"/>
    <lineage>
        <taxon>Eukaryota</taxon>
        <taxon>Metazoa</taxon>
        <taxon>Chordata</taxon>
        <taxon>Craniata</taxon>
        <taxon>Vertebrata</taxon>
        <taxon>Euteleostomi</taxon>
        <taxon>Actinopterygii</taxon>
        <taxon>Neopterygii</taxon>
        <taxon>Teleostei</taxon>
        <taxon>Neoteleostei</taxon>
        <taxon>Acanthomorphata</taxon>
        <taxon>Eupercaria</taxon>
        <taxon>Perciformes</taxon>
        <taxon>Cottioidei</taxon>
        <taxon>Cottales</taxon>
        <taxon>Liparidae</taxon>
        <taxon>Liparis</taxon>
    </lineage>
</organism>
<accession>A0A4Z2I7J0</accession>
<gene>
    <name evidence="1" type="ORF">EYF80_016379</name>
</gene>
<proteinExistence type="predicted"/>
<dbReference type="EMBL" id="SRLO01000125">
    <property type="protein sequence ID" value="TNN73425.1"/>
    <property type="molecule type" value="Genomic_DNA"/>
</dbReference>
<comment type="caution">
    <text evidence="1">The sequence shown here is derived from an EMBL/GenBank/DDBJ whole genome shotgun (WGS) entry which is preliminary data.</text>
</comment>
<dbReference type="Proteomes" id="UP000314294">
    <property type="component" value="Unassembled WGS sequence"/>
</dbReference>
<dbReference type="AlphaFoldDB" id="A0A4Z2I7J0"/>
<evidence type="ECO:0000313" key="1">
    <source>
        <dbReference type="EMBL" id="TNN73425.1"/>
    </source>
</evidence>